<feature type="compositionally biased region" description="Gly residues" evidence="1">
    <location>
        <begin position="676"/>
        <end position="699"/>
    </location>
</feature>
<dbReference type="InterPro" id="IPR037221">
    <property type="entry name" value="H-type_lectin_dom_sf"/>
</dbReference>
<keyword evidence="4" id="KW-1185">Reference proteome</keyword>
<dbReference type="OrthoDB" id="440566at2759"/>
<dbReference type="AlphaFoldDB" id="A0A9W8JJZ9"/>
<feature type="compositionally biased region" description="Basic residues" evidence="1">
    <location>
        <begin position="771"/>
        <end position="783"/>
    </location>
</feature>
<feature type="compositionally biased region" description="Basic and acidic residues" evidence="1">
    <location>
        <begin position="572"/>
        <end position="597"/>
    </location>
</feature>
<feature type="region of interest" description="Disordered" evidence="1">
    <location>
        <begin position="552"/>
        <end position="597"/>
    </location>
</feature>
<feature type="compositionally biased region" description="Basic and acidic residues" evidence="1">
    <location>
        <begin position="760"/>
        <end position="770"/>
    </location>
</feature>
<dbReference type="InterPro" id="IPR019019">
    <property type="entry name" value="H-type_lectin_domain"/>
</dbReference>
<feature type="region of interest" description="Disordered" evidence="1">
    <location>
        <begin position="645"/>
        <end position="783"/>
    </location>
</feature>
<dbReference type="GO" id="GO:0009986">
    <property type="term" value="C:cell surface"/>
    <property type="evidence" value="ECO:0007669"/>
    <property type="project" value="TreeGrafter"/>
</dbReference>
<dbReference type="InterPro" id="IPR052487">
    <property type="entry name" value="Galactose-binding_lectin"/>
</dbReference>
<feature type="region of interest" description="Disordered" evidence="1">
    <location>
        <begin position="1"/>
        <end position="24"/>
    </location>
</feature>
<feature type="domain" description="H-type lectin" evidence="2">
    <location>
        <begin position="300"/>
        <end position="370"/>
    </location>
</feature>
<protein>
    <recommendedName>
        <fullName evidence="2">H-type lectin domain-containing protein</fullName>
    </recommendedName>
</protein>
<feature type="compositionally biased region" description="Basic and acidic residues" evidence="1">
    <location>
        <begin position="663"/>
        <end position="674"/>
    </location>
</feature>
<dbReference type="GO" id="GO:0030247">
    <property type="term" value="F:polysaccharide binding"/>
    <property type="evidence" value="ECO:0007669"/>
    <property type="project" value="TreeGrafter"/>
</dbReference>
<dbReference type="PANTHER" id="PTHR46938">
    <property type="entry name" value="DISCOIDIN-1 SUBUNIT A-RELATED-RELATED"/>
    <property type="match status" value="1"/>
</dbReference>
<reference evidence="3" key="1">
    <citation type="submission" date="2022-06" db="EMBL/GenBank/DDBJ databases">
        <title>Genome Sequence of Candolleomyces eurysporus.</title>
        <authorList>
            <person name="Buettner E."/>
        </authorList>
    </citation>
    <scope>NUCLEOTIDE SEQUENCE</scope>
    <source>
        <strain evidence="3">VTCC 930004</strain>
    </source>
</reference>
<accession>A0A9W8JJZ9</accession>
<dbReference type="Pfam" id="PF09458">
    <property type="entry name" value="H_lectin"/>
    <property type="match status" value="3"/>
</dbReference>
<dbReference type="Proteomes" id="UP001140091">
    <property type="component" value="Unassembled WGS sequence"/>
</dbReference>
<feature type="domain" description="H-type lectin" evidence="2">
    <location>
        <begin position="206"/>
        <end position="273"/>
    </location>
</feature>
<dbReference type="GO" id="GO:0046871">
    <property type="term" value="F:N-acetylgalactosamine binding"/>
    <property type="evidence" value="ECO:0007669"/>
    <property type="project" value="TreeGrafter"/>
</dbReference>
<dbReference type="SUPFAM" id="SSF141086">
    <property type="entry name" value="Agglutinin HPA-like"/>
    <property type="match status" value="3"/>
</dbReference>
<evidence type="ECO:0000313" key="4">
    <source>
        <dbReference type="Proteomes" id="UP001140091"/>
    </source>
</evidence>
<name>A0A9W8JJZ9_9AGAR</name>
<feature type="domain" description="H-type lectin" evidence="2">
    <location>
        <begin position="401"/>
        <end position="460"/>
    </location>
</feature>
<sequence length="783" mass="86015">MLVARDEEGPGFSGGHVGSLDLQANTGDSDTGGWIPIRRELVVGLLQRLTKRPGMPAELIEGGKEGQDSAPLYIARAVTELPITFEVLAGSPADYSWQPVTDAFELSKIDDLSPVLGGHQLPGGEGELRLLYIARTLTVDGGVHLGYVSIGNNASIRYEGGVVVASYYEVLVHNNSNSNAVRALVGTYETDGDWTRTKEAERYSEAINFSYHPWQTVPRIALGLTMLDIGWNHGTPIRVESFTQNITKEGFICGTRSWGNGILHNAVVDWIAIEHPSWQCGVFNSQDVKLSDELEMSSEHRVNFSKPFEDGPPMVFVCFSGLHVMGKWNVRVYATNIDPAGFTVAIVSCGEEDNGPPVKLRSAAITWIAVPGSDVTKKKNVWIGSFATGRKAGGLNECNGHVDFGFVFKRTPKIFVGLRQFSASKDRNLRVRVKTSNVTTKGMDWRIEKWDDTVLFSATLTSAMDVDRAEPSGQPLVARDKVDSHRLTLFEDGSPPTTDEHQLFTWRDATLRELLTTLRNTSPNIAEFRHPLARFSFRTVYADSANKGRFASKDLVDPDVDDDENGGSSSDDPTKKDEENAAKNTREQELKHLFTQREKEERTLEELRFVPGDYLLVSVILPKGVSTAQGELNIKGTAAGVGGASTLSPNTPTAPAASWKVAGGDRDRDRDRPPRGGNGHWRGGSDGPAARGGLGGRGFGGRDRGAGGDRDRDRDRDRERDRDRDVDRDRRVPPPRRFDASPPPRGGGGWGSRGGGAGGRNRDRDRDRSRSRSRSPPRRRRYD</sequence>
<evidence type="ECO:0000256" key="1">
    <source>
        <dbReference type="SAM" id="MobiDB-lite"/>
    </source>
</evidence>
<dbReference type="Gene3D" id="3.10.20.550">
    <property type="entry name" value="ASAP complex, SAP18 subunit"/>
    <property type="match status" value="1"/>
</dbReference>
<evidence type="ECO:0000313" key="3">
    <source>
        <dbReference type="EMBL" id="KAJ2936090.1"/>
    </source>
</evidence>
<dbReference type="GO" id="GO:0098609">
    <property type="term" value="P:cell-cell adhesion"/>
    <property type="evidence" value="ECO:0007669"/>
    <property type="project" value="TreeGrafter"/>
</dbReference>
<feature type="compositionally biased region" description="Gly residues" evidence="1">
    <location>
        <begin position="746"/>
        <end position="759"/>
    </location>
</feature>
<feature type="compositionally biased region" description="Basic and acidic residues" evidence="1">
    <location>
        <begin position="700"/>
        <end position="739"/>
    </location>
</feature>
<dbReference type="Gene3D" id="2.60.40.2080">
    <property type="match status" value="3"/>
</dbReference>
<dbReference type="GO" id="GO:0070492">
    <property type="term" value="F:oligosaccharide binding"/>
    <property type="evidence" value="ECO:0007669"/>
    <property type="project" value="TreeGrafter"/>
</dbReference>
<feature type="non-terminal residue" evidence="3">
    <location>
        <position position="783"/>
    </location>
</feature>
<organism evidence="3 4">
    <name type="scientific">Candolleomyces eurysporus</name>
    <dbReference type="NCBI Taxonomy" id="2828524"/>
    <lineage>
        <taxon>Eukaryota</taxon>
        <taxon>Fungi</taxon>
        <taxon>Dikarya</taxon>
        <taxon>Basidiomycota</taxon>
        <taxon>Agaricomycotina</taxon>
        <taxon>Agaricomycetes</taxon>
        <taxon>Agaricomycetidae</taxon>
        <taxon>Agaricales</taxon>
        <taxon>Agaricineae</taxon>
        <taxon>Psathyrellaceae</taxon>
        <taxon>Candolleomyces</taxon>
    </lineage>
</organism>
<dbReference type="Pfam" id="PF06487">
    <property type="entry name" value="SAP18"/>
    <property type="match status" value="1"/>
</dbReference>
<evidence type="ECO:0000259" key="2">
    <source>
        <dbReference type="Pfam" id="PF09458"/>
    </source>
</evidence>
<dbReference type="InterPro" id="IPR042534">
    <property type="entry name" value="SAP18_sf"/>
</dbReference>
<dbReference type="GO" id="GO:0098636">
    <property type="term" value="C:protein complex involved in cell adhesion"/>
    <property type="evidence" value="ECO:0007669"/>
    <property type="project" value="TreeGrafter"/>
</dbReference>
<dbReference type="EMBL" id="JANBPK010000179">
    <property type="protein sequence ID" value="KAJ2936090.1"/>
    <property type="molecule type" value="Genomic_DNA"/>
</dbReference>
<proteinExistence type="predicted"/>
<comment type="caution">
    <text evidence="3">The sequence shown here is derived from an EMBL/GenBank/DDBJ whole genome shotgun (WGS) entry which is preliminary data.</text>
</comment>
<gene>
    <name evidence="3" type="ORF">H1R20_g1005</name>
</gene>
<dbReference type="InterPro" id="IPR010516">
    <property type="entry name" value="SAP18"/>
</dbReference>